<protein>
    <submittedName>
        <fullName evidence="1">Helix-hairpin-helix domain-containing protein</fullName>
    </submittedName>
</protein>
<dbReference type="InterPro" id="IPR010994">
    <property type="entry name" value="RuvA_2-like"/>
</dbReference>
<reference evidence="1" key="1">
    <citation type="journal article" date="2020" name="mSystems">
        <title>Genome- and Community-Level Interaction Insights into Carbon Utilization and Element Cycling Functions of Hydrothermarchaeota in Hydrothermal Sediment.</title>
        <authorList>
            <person name="Zhou Z."/>
            <person name="Liu Y."/>
            <person name="Xu W."/>
            <person name="Pan J."/>
            <person name="Luo Z.H."/>
            <person name="Li M."/>
        </authorList>
    </citation>
    <scope>NUCLEOTIDE SEQUENCE [LARGE SCALE GENOMIC DNA]</scope>
    <source>
        <strain evidence="1">HyVt-527</strain>
    </source>
</reference>
<feature type="non-terminal residue" evidence="1">
    <location>
        <position position="558"/>
    </location>
</feature>
<dbReference type="SUPFAM" id="SSF47781">
    <property type="entry name" value="RuvA domain 2-like"/>
    <property type="match status" value="1"/>
</dbReference>
<proteinExistence type="predicted"/>
<dbReference type="EMBL" id="DROD01000732">
    <property type="protein sequence ID" value="HHJ53835.1"/>
    <property type="molecule type" value="Genomic_DNA"/>
</dbReference>
<gene>
    <name evidence="1" type="ORF">ENJ89_11615</name>
</gene>
<name>A0A7V5UFY1_CALAY</name>
<comment type="caution">
    <text evidence="1">The sequence shown here is derived from an EMBL/GenBank/DDBJ whole genome shotgun (WGS) entry which is preliminary data.</text>
</comment>
<accession>A0A7V5UFY1</accession>
<sequence length="558" mass="64392">MQATKFGFIVFVLLLFLFRTKVTAQSDSLLAPWAEFLEDDPQLIERIQERIDRPLNINRADKNDWLTVPFLSETQIDSILALRERIGRFKSKRQIRPVVGGSTYRLIRPLITAKRTPAERKLLFIHKTYYPQDVSGQFASYNGNRIYDYNKVYYRFSSQIQAGFISQKDAGEANFFDYWNGFVSLKRPGWSVALGSQFLEFGLGLLFSSPYSSVKSAQATSVFTAGGLKAYAGLTGFEGGSLFGARLLATDVLGWQLLTLAAQNQRDGQLSRYTGDVVGLDFDGYHRNEAEIETKGIVRERLFTAAVARQWNVGFYSALLVNHIDYRPPLRHTAVTVGEADLRRTFFRFSGRTIDQTSLYLRWQPNRLTAELETAHTNPGQTAGSASLFLRTPDFRAGIKWWRVPADFHSPYGRIFDDLSPFPRADQGYYLALAFRPAKRLWVNAYRVFRKDLWRTYFDRLPHSKSEWLVQIDWQNKKWQAVGRVRRKFFQQEANTSPVQTVWGDQWLVRLQLSGSASTALRWKTRWQATGLQPWRERGSYLFQEIQFRPPGYGSLRF</sequence>
<dbReference type="AlphaFoldDB" id="A0A7V5UFY1"/>
<evidence type="ECO:0000313" key="1">
    <source>
        <dbReference type="EMBL" id="HHJ53835.1"/>
    </source>
</evidence>
<dbReference type="Proteomes" id="UP000886124">
    <property type="component" value="Unassembled WGS sequence"/>
</dbReference>
<organism evidence="1">
    <name type="scientific">Caldithrix abyssi</name>
    <dbReference type="NCBI Taxonomy" id="187145"/>
    <lineage>
        <taxon>Bacteria</taxon>
        <taxon>Pseudomonadati</taxon>
        <taxon>Calditrichota</taxon>
        <taxon>Calditrichia</taxon>
        <taxon>Calditrichales</taxon>
        <taxon>Calditrichaceae</taxon>
        <taxon>Caldithrix</taxon>
    </lineage>
</organism>